<evidence type="ECO:0000313" key="2">
    <source>
        <dbReference type="EMBL" id="KAJ8297701.1"/>
    </source>
</evidence>
<feature type="region of interest" description="Disordered" evidence="1">
    <location>
        <begin position="61"/>
        <end position="117"/>
    </location>
</feature>
<name>A0ABQ9E1V6_TEGGR</name>
<feature type="compositionally biased region" description="Basic residues" evidence="1">
    <location>
        <begin position="90"/>
        <end position="111"/>
    </location>
</feature>
<feature type="compositionally biased region" description="Basic residues" evidence="1">
    <location>
        <begin position="188"/>
        <end position="199"/>
    </location>
</feature>
<evidence type="ECO:0000256" key="1">
    <source>
        <dbReference type="SAM" id="MobiDB-lite"/>
    </source>
</evidence>
<gene>
    <name evidence="2" type="ORF">KUTeg_024232</name>
</gene>
<feature type="compositionally biased region" description="Basic and acidic residues" evidence="1">
    <location>
        <begin position="80"/>
        <end position="89"/>
    </location>
</feature>
<dbReference type="EMBL" id="JARBDR010000923">
    <property type="protein sequence ID" value="KAJ8297701.1"/>
    <property type="molecule type" value="Genomic_DNA"/>
</dbReference>
<dbReference type="Proteomes" id="UP001217089">
    <property type="component" value="Unassembled WGS sequence"/>
</dbReference>
<accession>A0ABQ9E1V6</accession>
<feature type="region of interest" description="Disordered" evidence="1">
    <location>
        <begin position="134"/>
        <end position="203"/>
    </location>
</feature>
<feature type="region of interest" description="Disordered" evidence="1">
    <location>
        <begin position="222"/>
        <end position="241"/>
    </location>
</feature>
<reference evidence="2 3" key="1">
    <citation type="submission" date="2022-12" db="EMBL/GenBank/DDBJ databases">
        <title>Chromosome-level genome of Tegillarca granosa.</title>
        <authorList>
            <person name="Kim J."/>
        </authorList>
    </citation>
    <scope>NUCLEOTIDE SEQUENCE [LARGE SCALE GENOMIC DNA]</scope>
    <source>
        <strain evidence="2">Teg-2019</strain>
        <tissue evidence="2">Adductor muscle</tissue>
    </source>
</reference>
<comment type="caution">
    <text evidence="2">The sequence shown here is derived from an EMBL/GenBank/DDBJ whole genome shotgun (WGS) entry which is preliminary data.</text>
</comment>
<organism evidence="2 3">
    <name type="scientific">Tegillarca granosa</name>
    <name type="common">Malaysian cockle</name>
    <name type="synonym">Anadara granosa</name>
    <dbReference type="NCBI Taxonomy" id="220873"/>
    <lineage>
        <taxon>Eukaryota</taxon>
        <taxon>Metazoa</taxon>
        <taxon>Spiralia</taxon>
        <taxon>Lophotrochozoa</taxon>
        <taxon>Mollusca</taxon>
        <taxon>Bivalvia</taxon>
        <taxon>Autobranchia</taxon>
        <taxon>Pteriomorphia</taxon>
        <taxon>Arcoida</taxon>
        <taxon>Arcoidea</taxon>
        <taxon>Arcidae</taxon>
        <taxon>Tegillarca</taxon>
    </lineage>
</organism>
<feature type="compositionally biased region" description="Basic and acidic residues" evidence="1">
    <location>
        <begin position="136"/>
        <end position="145"/>
    </location>
</feature>
<protein>
    <submittedName>
        <fullName evidence="2">Uncharacterized protein</fullName>
    </submittedName>
</protein>
<keyword evidence="3" id="KW-1185">Reference proteome</keyword>
<proteinExistence type="predicted"/>
<sequence>MDAPMIGNVMDFDTVENWGVEKTASDLDKSLFGALNGITGNKKKTKKRKLKTEQVIDYSSPIKKSKTETSLDKISQSDSVIHDTDDKNLSKNRKKHLKNKQRKLMKKNQKMQKKDGEKTYYSSMQNDYINNKFTNKKLDRKENKSIKNKNKKSIHDQDAGNKGKEVFKENQIVIGEKDKNKGSLNKKEKVKNRTNKKSFSKLENVTNMQGLSCGIKKVKADAKSHVENPSGNDNKAKLVKI</sequence>
<feature type="compositionally biased region" description="Basic and acidic residues" evidence="1">
    <location>
        <begin position="175"/>
        <end position="187"/>
    </location>
</feature>
<feature type="compositionally biased region" description="Basic and acidic residues" evidence="1">
    <location>
        <begin position="153"/>
        <end position="168"/>
    </location>
</feature>
<evidence type="ECO:0000313" key="3">
    <source>
        <dbReference type="Proteomes" id="UP001217089"/>
    </source>
</evidence>